<keyword evidence="8 10" id="KW-1133">Transmembrane helix</keyword>
<keyword evidence="7" id="KW-0201">Cytochrome c-type biogenesis</keyword>
<gene>
    <name evidence="13" type="ORF">TrST_g255</name>
</gene>
<dbReference type="InterPro" id="IPR051790">
    <property type="entry name" value="Cytochrome_c-biogenesis_DsbD"/>
</dbReference>
<keyword evidence="11" id="KW-0732">Signal</keyword>
<comment type="caution">
    <text evidence="13">The sequence shown here is derived from an EMBL/GenBank/DDBJ whole genome shotgun (WGS) entry which is preliminary data.</text>
</comment>
<feature type="domain" description="Cytochrome C biogenesis protein transmembrane" evidence="12">
    <location>
        <begin position="84"/>
        <end position="265"/>
    </location>
</feature>
<feature type="signal peptide" evidence="11">
    <location>
        <begin position="1"/>
        <end position="23"/>
    </location>
</feature>
<evidence type="ECO:0000256" key="5">
    <source>
        <dbReference type="ARBA" id="ARBA00022640"/>
    </source>
</evidence>
<dbReference type="Pfam" id="PF02683">
    <property type="entry name" value="DsbD_TM"/>
    <property type="match status" value="1"/>
</dbReference>
<comment type="subcellular location">
    <subcellularLocation>
        <location evidence="1">Membrane</location>
        <topology evidence="1">Multi-pass membrane protein</topology>
    </subcellularLocation>
    <subcellularLocation>
        <location evidence="2">Plastid</location>
        <location evidence="2">Chloroplast</location>
    </subcellularLocation>
</comment>
<dbReference type="PANTHER" id="PTHR31272:SF6">
    <property type="entry name" value="CYTOCHROME C-TYPE BIOGENESIS CCDA-LIKE CHLOROPLASTIC PROTEIN"/>
    <property type="match status" value="1"/>
</dbReference>
<keyword evidence="5" id="KW-0934">Plastid</keyword>
<evidence type="ECO:0000256" key="1">
    <source>
        <dbReference type="ARBA" id="ARBA00004141"/>
    </source>
</evidence>
<dbReference type="AlphaFoldDB" id="A0A9W7EP43"/>
<feature type="transmembrane region" description="Helical" evidence="10">
    <location>
        <begin position="152"/>
        <end position="170"/>
    </location>
</feature>
<evidence type="ECO:0000256" key="10">
    <source>
        <dbReference type="SAM" id="Phobius"/>
    </source>
</evidence>
<keyword evidence="9 10" id="KW-0472">Membrane</keyword>
<proteinExistence type="inferred from homology"/>
<name>A0A9W7EP43_9STRA</name>
<dbReference type="OrthoDB" id="40974at2759"/>
<dbReference type="Proteomes" id="UP001165085">
    <property type="component" value="Unassembled WGS sequence"/>
</dbReference>
<keyword evidence="4" id="KW-0150">Chloroplast</keyword>
<evidence type="ECO:0000256" key="8">
    <source>
        <dbReference type="ARBA" id="ARBA00022989"/>
    </source>
</evidence>
<keyword evidence="14" id="KW-1185">Reference proteome</keyword>
<comment type="similarity">
    <text evidence="3">Belongs to the DsbD family.</text>
</comment>
<protein>
    <recommendedName>
        <fullName evidence="12">Cytochrome C biogenesis protein transmembrane domain-containing protein</fullName>
    </recommendedName>
</protein>
<dbReference type="GO" id="GO:0017004">
    <property type="term" value="P:cytochrome complex assembly"/>
    <property type="evidence" value="ECO:0007669"/>
    <property type="project" value="UniProtKB-KW"/>
</dbReference>
<dbReference type="InterPro" id="IPR003834">
    <property type="entry name" value="Cyt_c_assmbl_TM_dom"/>
</dbReference>
<sequence>MKSGRQLRSFVVCLLLLLPLSRSFLLAPPPSSPTYLAPDRTPARILNNGNRRRKKWTKMNDMNSILFDVERTLEGTGRGSIAFLPATYLLGVLTSLTPCTLSMFPLTVNFFESRSGILSYLQFSAGLGLTFALIGVGVGALGSTGTNQEIKLVAAGILQVYLGMTVLGLADLPALPRLGNLPTAESLTTGEDEEAGGAAMFAPLLLGAVTGLTTTPCSTPVLTSILATSLTTSIPETLLTLLTYTTGYTTLLLIATVKGKEWAVKIKGGKVVDQVLGAIIVAAGVRGILEGAIGDPGLVGMEWVSNGFQFS</sequence>
<evidence type="ECO:0000313" key="13">
    <source>
        <dbReference type="EMBL" id="GMH84860.1"/>
    </source>
</evidence>
<dbReference type="GO" id="GO:0009507">
    <property type="term" value="C:chloroplast"/>
    <property type="evidence" value="ECO:0007669"/>
    <property type="project" value="UniProtKB-SubCell"/>
</dbReference>
<evidence type="ECO:0000256" key="3">
    <source>
        <dbReference type="ARBA" id="ARBA00006143"/>
    </source>
</evidence>
<evidence type="ECO:0000256" key="7">
    <source>
        <dbReference type="ARBA" id="ARBA00022748"/>
    </source>
</evidence>
<feature type="transmembrane region" description="Helical" evidence="10">
    <location>
        <begin position="120"/>
        <end position="140"/>
    </location>
</feature>
<keyword evidence="6 10" id="KW-0812">Transmembrane</keyword>
<evidence type="ECO:0000313" key="14">
    <source>
        <dbReference type="Proteomes" id="UP001165085"/>
    </source>
</evidence>
<reference evidence="14" key="1">
    <citation type="journal article" date="2023" name="Commun. Biol.">
        <title>Genome analysis of Parmales, the sister group of diatoms, reveals the evolutionary specialization of diatoms from phago-mixotrophs to photoautotrophs.</title>
        <authorList>
            <person name="Ban H."/>
            <person name="Sato S."/>
            <person name="Yoshikawa S."/>
            <person name="Yamada K."/>
            <person name="Nakamura Y."/>
            <person name="Ichinomiya M."/>
            <person name="Sato N."/>
            <person name="Blanc-Mathieu R."/>
            <person name="Endo H."/>
            <person name="Kuwata A."/>
            <person name="Ogata H."/>
        </authorList>
    </citation>
    <scope>NUCLEOTIDE SEQUENCE [LARGE SCALE GENOMIC DNA]</scope>
    <source>
        <strain evidence="14">NIES 3701</strain>
    </source>
</reference>
<feature type="transmembrane region" description="Helical" evidence="10">
    <location>
        <begin position="88"/>
        <end position="108"/>
    </location>
</feature>
<dbReference type="GO" id="GO:0016020">
    <property type="term" value="C:membrane"/>
    <property type="evidence" value="ECO:0007669"/>
    <property type="project" value="UniProtKB-SubCell"/>
</dbReference>
<evidence type="ECO:0000256" key="4">
    <source>
        <dbReference type="ARBA" id="ARBA00022528"/>
    </source>
</evidence>
<organism evidence="13 14">
    <name type="scientific">Triparma strigata</name>
    <dbReference type="NCBI Taxonomy" id="1606541"/>
    <lineage>
        <taxon>Eukaryota</taxon>
        <taxon>Sar</taxon>
        <taxon>Stramenopiles</taxon>
        <taxon>Ochrophyta</taxon>
        <taxon>Bolidophyceae</taxon>
        <taxon>Parmales</taxon>
        <taxon>Triparmaceae</taxon>
        <taxon>Triparma</taxon>
    </lineage>
</organism>
<evidence type="ECO:0000256" key="6">
    <source>
        <dbReference type="ARBA" id="ARBA00022692"/>
    </source>
</evidence>
<dbReference type="EMBL" id="BRXY01000297">
    <property type="protein sequence ID" value="GMH84860.1"/>
    <property type="molecule type" value="Genomic_DNA"/>
</dbReference>
<dbReference type="PANTHER" id="PTHR31272">
    <property type="entry name" value="CYTOCHROME C-TYPE BIOGENESIS PROTEIN HI_1454-RELATED"/>
    <property type="match status" value="1"/>
</dbReference>
<evidence type="ECO:0000256" key="2">
    <source>
        <dbReference type="ARBA" id="ARBA00004229"/>
    </source>
</evidence>
<evidence type="ECO:0000259" key="12">
    <source>
        <dbReference type="Pfam" id="PF02683"/>
    </source>
</evidence>
<evidence type="ECO:0000256" key="9">
    <source>
        <dbReference type="ARBA" id="ARBA00023136"/>
    </source>
</evidence>
<feature type="chain" id="PRO_5040827618" description="Cytochrome C biogenesis protein transmembrane domain-containing protein" evidence="11">
    <location>
        <begin position="24"/>
        <end position="311"/>
    </location>
</feature>
<evidence type="ECO:0000256" key="11">
    <source>
        <dbReference type="SAM" id="SignalP"/>
    </source>
</evidence>
<accession>A0A9W7EP43</accession>